<dbReference type="SUPFAM" id="SSF49599">
    <property type="entry name" value="TRAF domain-like"/>
    <property type="match status" value="1"/>
</dbReference>
<dbReference type="PROSITE" id="PS50145">
    <property type="entry name" value="ZF_TRAF"/>
    <property type="match status" value="1"/>
</dbReference>
<accession>A0A9D3NNH1</accession>
<dbReference type="InterPro" id="IPR001293">
    <property type="entry name" value="Znf_TRAF"/>
</dbReference>
<evidence type="ECO:0000256" key="1">
    <source>
        <dbReference type="ARBA" id="ARBA00022723"/>
    </source>
</evidence>
<feature type="domain" description="TRAF-type" evidence="6">
    <location>
        <begin position="37"/>
        <end position="80"/>
    </location>
</feature>
<evidence type="ECO:0000259" key="6">
    <source>
        <dbReference type="PROSITE" id="PS50145"/>
    </source>
</evidence>
<keyword evidence="2 4" id="KW-0863">Zinc-finger</keyword>
<dbReference type="GO" id="GO:0008270">
    <property type="term" value="F:zinc ion binding"/>
    <property type="evidence" value="ECO:0007669"/>
    <property type="project" value="UniProtKB-KW"/>
</dbReference>
<evidence type="ECO:0000256" key="2">
    <source>
        <dbReference type="ARBA" id="ARBA00022771"/>
    </source>
</evidence>
<evidence type="ECO:0000256" key="3">
    <source>
        <dbReference type="ARBA" id="ARBA00022833"/>
    </source>
</evidence>
<dbReference type="EMBL" id="JAHKSW010000013">
    <property type="protein sequence ID" value="KAG7325199.1"/>
    <property type="molecule type" value="Genomic_DNA"/>
</dbReference>
<dbReference type="OrthoDB" id="9049620at2759"/>
<evidence type="ECO:0000256" key="5">
    <source>
        <dbReference type="SAM" id="MobiDB-lite"/>
    </source>
</evidence>
<dbReference type="Pfam" id="PF02176">
    <property type="entry name" value="zf-TRAF"/>
    <property type="match status" value="1"/>
</dbReference>
<dbReference type="PANTHER" id="PTHR10131">
    <property type="entry name" value="TNF RECEPTOR ASSOCIATED FACTOR"/>
    <property type="match status" value="1"/>
</dbReference>
<keyword evidence="1 4" id="KW-0479">Metal-binding</keyword>
<proteinExistence type="predicted"/>
<dbReference type="AlphaFoldDB" id="A0A9D3NNH1"/>
<reference evidence="7 8" key="1">
    <citation type="submission" date="2021-06" db="EMBL/GenBank/DDBJ databases">
        <title>Chromosome-level genome assembly of the red-tail catfish (Hemibagrus wyckioides).</title>
        <authorList>
            <person name="Shao F."/>
        </authorList>
    </citation>
    <scope>NUCLEOTIDE SEQUENCE [LARGE SCALE GENOMIC DNA]</scope>
    <source>
        <strain evidence="7">EC202008001</strain>
        <tissue evidence="7">Blood</tissue>
    </source>
</reference>
<dbReference type="Proteomes" id="UP000824219">
    <property type="component" value="Linkage Group LG13"/>
</dbReference>
<comment type="caution">
    <text evidence="7">The sequence shown here is derived from an EMBL/GenBank/DDBJ whole genome shotgun (WGS) entry which is preliminary data.</text>
</comment>
<sequence length="184" mass="21127">MFVMFKLSKSIGRLPIKCQNEQQGCTATFPLSEQYLHTSTCPFEWLLCPQQGCGSRILRKDAQAHAQVCEYWRQLCPMGCGTLLNHTNQAKHNCYRELQEHYKTQRQMQRNIASALRRKMQRMQSRMAHMTRQISLICESLELSENLEEEEEEEESPGEGTSTGRSFRVGQSPITRNSSSSSSS</sequence>
<feature type="compositionally biased region" description="Acidic residues" evidence="5">
    <location>
        <begin position="145"/>
        <end position="157"/>
    </location>
</feature>
<keyword evidence="8" id="KW-1185">Reference proteome</keyword>
<dbReference type="InterPro" id="IPR013083">
    <property type="entry name" value="Znf_RING/FYVE/PHD"/>
</dbReference>
<protein>
    <recommendedName>
        <fullName evidence="6">TRAF-type domain-containing protein</fullName>
    </recommendedName>
</protein>
<evidence type="ECO:0000313" key="8">
    <source>
        <dbReference type="Proteomes" id="UP000824219"/>
    </source>
</evidence>
<evidence type="ECO:0000256" key="4">
    <source>
        <dbReference type="PROSITE-ProRule" id="PRU00207"/>
    </source>
</evidence>
<keyword evidence="3 4" id="KW-0862">Zinc</keyword>
<feature type="zinc finger region" description="TRAF-type" evidence="4">
    <location>
        <begin position="37"/>
        <end position="80"/>
    </location>
</feature>
<organism evidence="7 8">
    <name type="scientific">Hemibagrus wyckioides</name>
    <dbReference type="NCBI Taxonomy" id="337641"/>
    <lineage>
        <taxon>Eukaryota</taxon>
        <taxon>Metazoa</taxon>
        <taxon>Chordata</taxon>
        <taxon>Craniata</taxon>
        <taxon>Vertebrata</taxon>
        <taxon>Euteleostomi</taxon>
        <taxon>Actinopterygii</taxon>
        <taxon>Neopterygii</taxon>
        <taxon>Teleostei</taxon>
        <taxon>Ostariophysi</taxon>
        <taxon>Siluriformes</taxon>
        <taxon>Bagridae</taxon>
        <taxon>Hemibagrus</taxon>
    </lineage>
</organism>
<evidence type="ECO:0000313" key="7">
    <source>
        <dbReference type="EMBL" id="KAG7325199.1"/>
    </source>
</evidence>
<name>A0A9D3NNH1_9TELE</name>
<dbReference type="Gene3D" id="3.30.40.10">
    <property type="entry name" value="Zinc/RING finger domain, C3HC4 (zinc finger)"/>
    <property type="match status" value="1"/>
</dbReference>
<gene>
    <name evidence="7" type="ORF">KOW79_011515</name>
</gene>
<feature type="region of interest" description="Disordered" evidence="5">
    <location>
        <begin position="145"/>
        <end position="184"/>
    </location>
</feature>